<evidence type="ECO:0000256" key="3">
    <source>
        <dbReference type="SAM" id="Coils"/>
    </source>
</evidence>
<reference evidence="5 6" key="1">
    <citation type="journal article" date="2017" name="Genome Announc.">
        <title>Complete Genome Sequences of Two Acetylene-Fermenting Pelobacter acetylenicus Strains.</title>
        <authorList>
            <person name="Sutton J.M."/>
            <person name="Baesman S.M."/>
            <person name="Fierst J.L."/>
            <person name="Poret-Peterson A.T."/>
            <person name="Oremland R.S."/>
            <person name="Dunlap D.S."/>
            <person name="Akob D.M."/>
        </authorList>
    </citation>
    <scope>NUCLEOTIDE SEQUENCE [LARGE SCALE GENOMIC DNA]</scope>
    <source>
        <strain evidence="5 6">SFB93</strain>
    </source>
</reference>
<dbReference type="OrthoDB" id="5432254at2"/>
<name>A0A1L3GL47_9BACT</name>
<dbReference type="STRING" id="1842532.A7E78_01350"/>
<evidence type="ECO:0000256" key="2">
    <source>
        <dbReference type="ARBA" id="ARBA00022729"/>
    </source>
</evidence>
<keyword evidence="3" id="KW-0175">Coiled coil</keyword>
<protein>
    <recommendedName>
        <fullName evidence="7">OmpH family outer membrane protein</fullName>
    </recommendedName>
</protein>
<dbReference type="Pfam" id="PF03938">
    <property type="entry name" value="OmpH"/>
    <property type="match status" value="1"/>
</dbReference>
<evidence type="ECO:0008006" key="7">
    <source>
        <dbReference type="Google" id="ProtNLM"/>
    </source>
</evidence>
<feature type="signal peptide" evidence="4">
    <location>
        <begin position="1"/>
        <end position="21"/>
    </location>
</feature>
<dbReference type="InterPro" id="IPR024930">
    <property type="entry name" value="Skp_dom_sf"/>
</dbReference>
<organism evidence="5 6">
    <name type="scientific">Syntrophotalea acetylenivorans</name>
    <dbReference type="NCBI Taxonomy" id="1842532"/>
    <lineage>
        <taxon>Bacteria</taxon>
        <taxon>Pseudomonadati</taxon>
        <taxon>Thermodesulfobacteriota</taxon>
        <taxon>Desulfuromonadia</taxon>
        <taxon>Desulfuromonadales</taxon>
        <taxon>Syntrophotaleaceae</taxon>
        <taxon>Syntrophotalea</taxon>
    </lineage>
</organism>
<dbReference type="SUPFAM" id="SSF111384">
    <property type="entry name" value="OmpH-like"/>
    <property type="match status" value="1"/>
</dbReference>
<proteinExistence type="inferred from homology"/>
<keyword evidence="6" id="KW-1185">Reference proteome</keyword>
<dbReference type="PANTHER" id="PTHR35089">
    <property type="entry name" value="CHAPERONE PROTEIN SKP"/>
    <property type="match status" value="1"/>
</dbReference>
<comment type="similarity">
    <text evidence="1">Belongs to the Skp family.</text>
</comment>
<feature type="chain" id="PRO_5013018517" description="OmpH family outer membrane protein" evidence="4">
    <location>
        <begin position="22"/>
        <end position="176"/>
    </location>
</feature>
<keyword evidence="2 4" id="KW-0732">Signal</keyword>
<dbReference type="RefSeq" id="WP_072282585.1">
    <property type="nucleotide sequence ID" value="NZ_CP015519.1"/>
</dbReference>
<dbReference type="GO" id="GO:0005829">
    <property type="term" value="C:cytosol"/>
    <property type="evidence" value="ECO:0007669"/>
    <property type="project" value="TreeGrafter"/>
</dbReference>
<dbReference type="GO" id="GO:0051082">
    <property type="term" value="F:unfolded protein binding"/>
    <property type="evidence" value="ECO:0007669"/>
    <property type="project" value="InterPro"/>
</dbReference>
<dbReference type="Proteomes" id="UP000182517">
    <property type="component" value="Chromosome"/>
</dbReference>
<evidence type="ECO:0000256" key="1">
    <source>
        <dbReference type="ARBA" id="ARBA00009091"/>
    </source>
</evidence>
<feature type="coiled-coil region" evidence="3">
    <location>
        <begin position="52"/>
        <end position="123"/>
    </location>
</feature>
<dbReference type="InterPro" id="IPR005632">
    <property type="entry name" value="Chaperone_Skp"/>
</dbReference>
<gene>
    <name evidence="5" type="ORF">A7E78_01350</name>
</gene>
<dbReference type="EMBL" id="CP015519">
    <property type="protein sequence ID" value="APG26625.1"/>
    <property type="molecule type" value="Genomic_DNA"/>
</dbReference>
<dbReference type="Gene3D" id="3.30.910.20">
    <property type="entry name" value="Skp domain"/>
    <property type="match status" value="1"/>
</dbReference>
<evidence type="ECO:0000313" key="6">
    <source>
        <dbReference type="Proteomes" id="UP000182517"/>
    </source>
</evidence>
<dbReference type="PANTHER" id="PTHR35089:SF1">
    <property type="entry name" value="CHAPERONE PROTEIN SKP"/>
    <property type="match status" value="1"/>
</dbReference>
<dbReference type="KEGG" id="pef:A7E78_01350"/>
<dbReference type="GO" id="GO:0050821">
    <property type="term" value="P:protein stabilization"/>
    <property type="evidence" value="ECO:0007669"/>
    <property type="project" value="TreeGrafter"/>
</dbReference>
<evidence type="ECO:0000313" key="5">
    <source>
        <dbReference type="EMBL" id="APG26625.1"/>
    </source>
</evidence>
<dbReference type="SMART" id="SM00935">
    <property type="entry name" value="OmpH"/>
    <property type="match status" value="1"/>
</dbReference>
<sequence length="176" mass="19711">MKRLWIGLVVVLMMVATPVVAAEVKVAYVDLQKALVVCDAGKAAKGTMGKRVKEFQATAQKRQQNLKVLNEELEKKKMMLSADARAEKERDYQQKTKDFQRFIKDAQEELQREEGLLGREILEGLGKVIKELGDKEGYTLVLEKSNGGLLYADESIDLTDKVIAAYNKAYKASNGK</sequence>
<accession>A0A1L3GL47</accession>
<evidence type="ECO:0000256" key="4">
    <source>
        <dbReference type="SAM" id="SignalP"/>
    </source>
</evidence>
<dbReference type="AlphaFoldDB" id="A0A1L3GL47"/>